<dbReference type="EC" id="6.3.1.5" evidence="8 10"/>
<dbReference type="HAMAP" id="MF_00193">
    <property type="entry name" value="NadE_ammonia_dep"/>
    <property type="match status" value="1"/>
</dbReference>
<evidence type="ECO:0000256" key="6">
    <source>
        <dbReference type="ARBA" id="ARBA00022842"/>
    </source>
</evidence>
<dbReference type="Pfam" id="PF02540">
    <property type="entry name" value="NAD_synthase"/>
    <property type="match status" value="1"/>
</dbReference>
<evidence type="ECO:0000256" key="2">
    <source>
        <dbReference type="ARBA" id="ARBA00022598"/>
    </source>
</evidence>
<dbReference type="GO" id="GO:0008795">
    <property type="term" value="F:NAD+ synthase activity"/>
    <property type="evidence" value="ECO:0007669"/>
    <property type="project" value="UniProtKB-UniRule"/>
</dbReference>
<comment type="pathway">
    <text evidence="8">Cofactor biosynthesis; NAD(+) biosynthesis; NAD(+) from deamido-NAD(+) (ammonia route): step 1/1.</text>
</comment>
<comment type="function">
    <text evidence="8">Catalyzes the ATP-dependent amidation of deamido-NAD to form NAD. Uses ammonia as a nitrogen source.</text>
</comment>
<dbReference type="InterPro" id="IPR014729">
    <property type="entry name" value="Rossmann-like_a/b/a_fold"/>
</dbReference>
<dbReference type="Gene3D" id="3.40.50.620">
    <property type="entry name" value="HUPs"/>
    <property type="match status" value="1"/>
</dbReference>
<proteinExistence type="inferred from homology"/>
<evidence type="ECO:0000256" key="5">
    <source>
        <dbReference type="ARBA" id="ARBA00022840"/>
    </source>
</evidence>
<keyword evidence="3 8" id="KW-0479">Metal-binding</keyword>
<dbReference type="SUPFAM" id="SSF52402">
    <property type="entry name" value="Adenine nucleotide alpha hydrolases-like"/>
    <property type="match status" value="1"/>
</dbReference>
<dbReference type="GO" id="GO:0046872">
    <property type="term" value="F:metal ion binding"/>
    <property type="evidence" value="ECO:0007669"/>
    <property type="project" value="UniProtKB-KW"/>
</dbReference>
<dbReference type="UniPathway" id="UPA00253">
    <property type="reaction ID" value="UER00333"/>
</dbReference>
<dbReference type="AlphaFoldDB" id="A0A291IRG6"/>
<dbReference type="NCBIfam" id="TIGR00552">
    <property type="entry name" value="nadE"/>
    <property type="match status" value="1"/>
</dbReference>
<keyword evidence="6 8" id="KW-0460">Magnesium</keyword>
<dbReference type="PANTHER" id="PTHR23090">
    <property type="entry name" value="NH 3 /GLUTAMINE-DEPENDENT NAD + SYNTHETASE"/>
    <property type="match status" value="1"/>
</dbReference>
<keyword evidence="7 8" id="KW-0520">NAD</keyword>
<dbReference type="GO" id="GO:0005737">
    <property type="term" value="C:cytoplasm"/>
    <property type="evidence" value="ECO:0007669"/>
    <property type="project" value="InterPro"/>
</dbReference>
<dbReference type="KEGG" id="mlac:CP520_00965"/>
<dbReference type="GO" id="GO:0003952">
    <property type="term" value="F:NAD+ synthase (glutamine-hydrolyzing) activity"/>
    <property type="evidence" value="ECO:0007669"/>
    <property type="project" value="InterPro"/>
</dbReference>
<dbReference type="GO" id="GO:0004359">
    <property type="term" value="F:glutaminase activity"/>
    <property type="evidence" value="ECO:0007669"/>
    <property type="project" value="InterPro"/>
</dbReference>
<keyword evidence="5 8" id="KW-0067">ATP-binding</keyword>
<dbReference type="GO" id="GO:0009435">
    <property type="term" value="P:NAD+ biosynthetic process"/>
    <property type="evidence" value="ECO:0007669"/>
    <property type="project" value="UniProtKB-UniRule"/>
</dbReference>
<protein>
    <recommendedName>
        <fullName evidence="8 10">NH(3)-dependent NAD(+) synthetase</fullName>
        <ecNumber evidence="8 10">6.3.1.5</ecNumber>
    </recommendedName>
</protein>
<dbReference type="PANTHER" id="PTHR23090:SF7">
    <property type="entry name" value="NH(3)-DEPENDENT NAD(+) SYNTHETASE"/>
    <property type="match status" value="1"/>
</dbReference>
<dbReference type="GO" id="GO:0005524">
    <property type="term" value="F:ATP binding"/>
    <property type="evidence" value="ECO:0007669"/>
    <property type="project" value="UniProtKB-UniRule"/>
</dbReference>
<comment type="similarity">
    <text evidence="1 8 9">Belongs to the NAD synthetase family.</text>
</comment>
<keyword evidence="12" id="KW-1185">Reference proteome</keyword>
<dbReference type="InterPro" id="IPR022926">
    <property type="entry name" value="NH(3)-dep_NAD(+)_synth"/>
</dbReference>
<evidence type="ECO:0000256" key="10">
    <source>
        <dbReference type="RuleBase" id="RU003812"/>
    </source>
</evidence>
<evidence type="ECO:0000313" key="11">
    <source>
        <dbReference type="EMBL" id="ATG97328.1"/>
    </source>
</evidence>
<evidence type="ECO:0000256" key="7">
    <source>
        <dbReference type="ARBA" id="ARBA00023027"/>
    </source>
</evidence>
<organism evidence="11 12">
    <name type="scientific">Mesoplasma lactucae ATCC 49193</name>
    <dbReference type="NCBI Taxonomy" id="81460"/>
    <lineage>
        <taxon>Bacteria</taxon>
        <taxon>Bacillati</taxon>
        <taxon>Mycoplasmatota</taxon>
        <taxon>Mollicutes</taxon>
        <taxon>Entomoplasmatales</taxon>
        <taxon>Entomoplasmataceae</taxon>
        <taxon>Mesoplasma</taxon>
    </lineage>
</organism>
<reference evidence="11 12" key="1">
    <citation type="submission" date="2017-09" db="EMBL/GenBank/DDBJ databases">
        <title>SPAdes assembly of the Mesoplasma lactucae genome.</title>
        <authorList>
            <person name="Knight T.F."/>
            <person name="Rubinstein R."/>
            <person name="Citino T."/>
        </authorList>
    </citation>
    <scope>NUCLEOTIDE SEQUENCE [LARGE SCALE GENOMIC DNA]</scope>
    <source>
        <strain evidence="11 12">831-C4</strain>
    </source>
</reference>
<evidence type="ECO:0000256" key="4">
    <source>
        <dbReference type="ARBA" id="ARBA00022741"/>
    </source>
</evidence>
<feature type="binding site" evidence="8">
    <location>
        <position position="138"/>
    </location>
    <ligand>
        <name>Mg(2+)</name>
        <dbReference type="ChEBI" id="CHEBI:18420"/>
    </ligand>
</feature>
<feature type="binding site" description="in other chain" evidence="8">
    <location>
        <begin position="231"/>
        <end position="232"/>
    </location>
    <ligand>
        <name>deamido-NAD(+)</name>
        <dbReference type="ChEBI" id="CHEBI:58437"/>
        <note>ligand shared between two neighboring subunits</note>
    </ligand>
</feature>
<dbReference type="EMBL" id="CP023668">
    <property type="protein sequence ID" value="ATG97328.1"/>
    <property type="molecule type" value="Genomic_DNA"/>
</dbReference>
<comment type="subunit">
    <text evidence="8">Homodimer.</text>
</comment>
<comment type="catalytic activity">
    <reaction evidence="8 10">
        <text>deamido-NAD(+) + NH4(+) + ATP = AMP + diphosphate + NAD(+) + H(+)</text>
        <dbReference type="Rhea" id="RHEA:21188"/>
        <dbReference type="ChEBI" id="CHEBI:15378"/>
        <dbReference type="ChEBI" id="CHEBI:28938"/>
        <dbReference type="ChEBI" id="CHEBI:30616"/>
        <dbReference type="ChEBI" id="CHEBI:33019"/>
        <dbReference type="ChEBI" id="CHEBI:57540"/>
        <dbReference type="ChEBI" id="CHEBI:58437"/>
        <dbReference type="ChEBI" id="CHEBI:456215"/>
        <dbReference type="EC" id="6.3.1.5"/>
    </reaction>
</comment>
<dbReference type="RefSeq" id="WP_096862616.1">
    <property type="nucleotide sequence ID" value="NZ_CP023668.1"/>
</dbReference>
<keyword evidence="2 8" id="KW-0436">Ligase</keyword>
<evidence type="ECO:0000256" key="3">
    <source>
        <dbReference type="ARBA" id="ARBA00022723"/>
    </source>
</evidence>
<evidence type="ECO:0000256" key="8">
    <source>
        <dbReference type="HAMAP-Rule" id="MF_00193"/>
    </source>
</evidence>
<feature type="binding site" evidence="8">
    <location>
        <position position="35"/>
    </location>
    <ligand>
        <name>Mg(2+)</name>
        <dbReference type="ChEBI" id="CHEBI:18420"/>
    </ligand>
</feature>
<keyword evidence="4 8" id="KW-0547">Nucleotide-binding</keyword>
<feature type="binding site" evidence="8">
    <location>
        <position position="133"/>
    </location>
    <ligand>
        <name>ATP</name>
        <dbReference type="ChEBI" id="CHEBI:30616"/>
    </ligand>
</feature>
<feature type="binding site" evidence="8">
    <location>
        <begin position="29"/>
        <end position="36"/>
    </location>
    <ligand>
        <name>ATP</name>
        <dbReference type="ChEBI" id="CHEBI:30616"/>
    </ligand>
</feature>
<evidence type="ECO:0000256" key="9">
    <source>
        <dbReference type="RuleBase" id="RU003811"/>
    </source>
</evidence>
<gene>
    <name evidence="8 11" type="primary">nadE</name>
    <name evidence="11" type="ORF">CP520_00965</name>
</gene>
<dbReference type="OrthoDB" id="9803818at2"/>
<evidence type="ECO:0000256" key="1">
    <source>
        <dbReference type="ARBA" id="ARBA00005859"/>
    </source>
</evidence>
<dbReference type="InterPro" id="IPR022310">
    <property type="entry name" value="NAD/GMP_synthase"/>
</dbReference>
<sequence length="246" mass="27758">MELKEYLDYLVKFIRQTVKDAHCDGVVVGISGGIDSAVVAMLAKKAFPDNSLTIWMPCDSSKEDYDCANQLIKAGDLNTLTIDLKATFEAMLNTFKQQNFELSKLATANIKARLRMTTLYATAQTKNYLVLGTDNADEWYIGYFTKFGDGGVDAVPLIHLLKSEVREAAKMLGVPEDIITRKPTAGLWENQTDESEIGYSYDQIDNYLKTKHSDDAKLVERIETLHKNSEHKRHPAIQPLQFERNN</sequence>
<dbReference type="Proteomes" id="UP000232227">
    <property type="component" value="Chromosome"/>
</dbReference>
<dbReference type="CDD" id="cd00553">
    <property type="entry name" value="NAD_synthase"/>
    <property type="match status" value="1"/>
</dbReference>
<dbReference type="InterPro" id="IPR003694">
    <property type="entry name" value="NAD_synthase"/>
</dbReference>
<feature type="binding site" description="in other chain" evidence="8">
    <location>
        <position position="113"/>
    </location>
    <ligand>
        <name>deamido-NAD(+)</name>
        <dbReference type="ChEBI" id="CHEBI:58437"/>
        <note>ligand shared between two neighboring subunits</note>
    </ligand>
</feature>
<feature type="binding site" description="in other chain" evidence="8">
    <location>
        <position position="146"/>
    </location>
    <ligand>
        <name>deamido-NAD(+)</name>
        <dbReference type="ChEBI" id="CHEBI:58437"/>
        <note>ligand shared between two neighboring subunits</note>
    </ligand>
</feature>
<feature type="binding site" evidence="8">
    <location>
        <position position="153"/>
    </location>
    <ligand>
        <name>deamido-NAD(+)</name>
        <dbReference type="ChEBI" id="CHEBI:58437"/>
        <note>ligand shared between two neighboring subunits</note>
    </ligand>
</feature>
<evidence type="ECO:0000313" key="12">
    <source>
        <dbReference type="Proteomes" id="UP000232227"/>
    </source>
</evidence>
<feature type="binding site" evidence="8">
    <location>
        <position position="184"/>
    </location>
    <ligand>
        <name>ATP</name>
        <dbReference type="ChEBI" id="CHEBI:30616"/>
    </ligand>
</feature>
<accession>A0A291IRG6</accession>
<name>A0A291IRG6_9MOLU</name>
<feature type="binding site" evidence="8">
    <location>
        <position position="162"/>
    </location>
    <ligand>
        <name>ATP</name>
        <dbReference type="ChEBI" id="CHEBI:30616"/>
    </ligand>
</feature>